<evidence type="ECO:0000256" key="1">
    <source>
        <dbReference type="SAM" id="Phobius"/>
    </source>
</evidence>
<accession>A0ABQ8XH67</accession>
<proteinExistence type="predicted"/>
<keyword evidence="3" id="KW-1185">Reference proteome</keyword>
<evidence type="ECO:0000313" key="3">
    <source>
        <dbReference type="Proteomes" id="UP001150062"/>
    </source>
</evidence>
<protein>
    <submittedName>
        <fullName evidence="2">Uncharacterized protein</fullName>
    </submittedName>
</protein>
<sequence length="136" mass="15728">MLCFIFLIDQAKPLVRNAPLEIKATLLVFFVLILSTILSYFVETNLLICGSTLFLFWYEENKGPLKEKISELQKEKIWIKYALYIIFLFPMIFLKSTKNWLDYVGAGAACSSLIYVAGWKLYAYFGDKLETLTKAK</sequence>
<dbReference type="Proteomes" id="UP001150062">
    <property type="component" value="Unassembled WGS sequence"/>
</dbReference>
<keyword evidence="1" id="KW-0812">Transmembrane</keyword>
<comment type="caution">
    <text evidence="2">The sequence shown here is derived from an EMBL/GenBank/DDBJ whole genome shotgun (WGS) entry which is preliminary data.</text>
</comment>
<name>A0ABQ8XH67_9EUKA</name>
<feature type="transmembrane region" description="Helical" evidence="1">
    <location>
        <begin position="77"/>
        <end position="94"/>
    </location>
</feature>
<reference evidence="2" key="1">
    <citation type="submission" date="2022-08" db="EMBL/GenBank/DDBJ databases">
        <title>Novel sulfate-reducing endosymbionts in the free-living metamonad Anaeramoeba.</title>
        <authorList>
            <person name="Jerlstrom-Hultqvist J."/>
            <person name="Cepicka I."/>
            <person name="Gallot-Lavallee L."/>
            <person name="Salas-Leiva D."/>
            <person name="Curtis B.A."/>
            <person name="Zahonova K."/>
            <person name="Pipaliya S."/>
            <person name="Dacks J."/>
            <person name="Roger A.J."/>
        </authorList>
    </citation>
    <scope>NUCLEOTIDE SEQUENCE</scope>
    <source>
        <strain evidence="2">Schooner1</strain>
    </source>
</reference>
<feature type="transmembrane region" description="Helical" evidence="1">
    <location>
        <begin position="27"/>
        <end position="56"/>
    </location>
</feature>
<keyword evidence="1" id="KW-1133">Transmembrane helix</keyword>
<gene>
    <name evidence="2" type="ORF">M0813_05351</name>
</gene>
<dbReference type="EMBL" id="JAOAOG010000296">
    <property type="protein sequence ID" value="KAJ6231986.1"/>
    <property type="molecule type" value="Genomic_DNA"/>
</dbReference>
<evidence type="ECO:0000313" key="2">
    <source>
        <dbReference type="EMBL" id="KAJ6231986.1"/>
    </source>
</evidence>
<keyword evidence="1" id="KW-0472">Membrane</keyword>
<organism evidence="2 3">
    <name type="scientific">Anaeramoeba flamelloides</name>
    <dbReference type="NCBI Taxonomy" id="1746091"/>
    <lineage>
        <taxon>Eukaryota</taxon>
        <taxon>Metamonada</taxon>
        <taxon>Anaeramoebidae</taxon>
        <taxon>Anaeramoeba</taxon>
    </lineage>
</organism>
<feature type="transmembrane region" description="Helical" evidence="1">
    <location>
        <begin position="100"/>
        <end position="122"/>
    </location>
</feature>